<dbReference type="SUPFAM" id="SSF49764">
    <property type="entry name" value="HSP20-like chaperones"/>
    <property type="match status" value="1"/>
</dbReference>
<feature type="region of interest" description="Disordered" evidence="3">
    <location>
        <begin position="40"/>
        <end position="99"/>
    </location>
</feature>
<dbReference type="Pfam" id="PF00011">
    <property type="entry name" value="HSP20"/>
    <property type="match status" value="1"/>
</dbReference>
<dbReference type="InterPro" id="IPR002068">
    <property type="entry name" value="A-crystallin/Hsp20_dom"/>
</dbReference>
<dbReference type="eggNOG" id="COG0071">
    <property type="taxonomic scope" value="Bacteria"/>
</dbReference>
<accession>X7EL49</accession>
<dbReference type="InterPro" id="IPR008978">
    <property type="entry name" value="HSP20-like_chaperone"/>
</dbReference>
<evidence type="ECO:0000259" key="4">
    <source>
        <dbReference type="PROSITE" id="PS01031"/>
    </source>
</evidence>
<feature type="compositionally biased region" description="Basic and acidic residues" evidence="3">
    <location>
        <begin position="40"/>
        <end position="53"/>
    </location>
</feature>
<feature type="compositionally biased region" description="Low complexity" evidence="3">
    <location>
        <begin position="60"/>
        <end position="71"/>
    </location>
</feature>
<comment type="similarity">
    <text evidence="1 2">Belongs to the small heat shock protein (HSP20) family.</text>
</comment>
<evidence type="ECO:0000313" key="5">
    <source>
        <dbReference type="EMBL" id="ETX15868.1"/>
    </source>
</evidence>
<keyword evidence="5" id="KW-0346">Stress response</keyword>
<dbReference type="AlphaFoldDB" id="X7EL49"/>
<dbReference type="RefSeq" id="WP_037259414.1">
    <property type="nucleotide sequence ID" value="NZ_JALZ01000003.1"/>
</dbReference>
<evidence type="ECO:0000256" key="1">
    <source>
        <dbReference type="PROSITE-ProRule" id="PRU00285"/>
    </source>
</evidence>
<evidence type="ECO:0000313" key="6">
    <source>
        <dbReference type="Proteomes" id="UP000022447"/>
    </source>
</evidence>
<proteinExistence type="inferred from homology"/>
<evidence type="ECO:0000256" key="3">
    <source>
        <dbReference type="SAM" id="MobiDB-lite"/>
    </source>
</evidence>
<dbReference type="STRING" id="1449350.OCH239_11865"/>
<name>X7EL49_9RHOB</name>
<dbReference type="Gene3D" id="2.60.40.790">
    <property type="match status" value="1"/>
</dbReference>
<keyword evidence="6" id="KW-1185">Reference proteome</keyword>
<dbReference type="Proteomes" id="UP000022447">
    <property type="component" value="Unassembled WGS sequence"/>
</dbReference>
<comment type="caution">
    <text evidence="5">The sequence shown here is derived from an EMBL/GenBank/DDBJ whole genome shotgun (WGS) entry which is preliminary data.</text>
</comment>
<dbReference type="CDD" id="cd06464">
    <property type="entry name" value="ACD_sHsps-like"/>
    <property type="match status" value="1"/>
</dbReference>
<dbReference type="EMBL" id="JALZ01000003">
    <property type="protein sequence ID" value="ETX15868.1"/>
    <property type="molecule type" value="Genomic_DNA"/>
</dbReference>
<reference evidence="5 6" key="1">
    <citation type="submission" date="2014-01" db="EMBL/GenBank/DDBJ databases">
        <title>Roseivivax halodurans JCM 10272 Genome Sequencing.</title>
        <authorList>
            <person name="Lai Q."/>
            <person name="Li G."/>
            <person name="Shao Z."/>
        </authorList>
    </citation>
    <scope>NUCLEOTIDE SEQUENCE [LARGE SCALE GENOMIC DNA]</scope>
    <source>
        <strain evidence="5 6">JCM 10272</strain>
    </source>
</reference>
<dbReference type="PROSITE" id="PS01031">
    <property type="entry name" value="SHSP"/>
    <property type="match status" value="1"/>
</dbReference>
<dbReference type="OrthoDB" id="7872389at2"/>
<organism evidence="5 6">
    <name type="scientific">Roseivivax halodurans JCM 10272</name>
    <dbReference type="NCBI Taxonomy" id="1449350"/>
    <lineage>
        <taxon>Bacteria</taxon>
        <taxon>Pseudomonadati</taxon>
        <taxon>Pseudomonadota</taxon>
        <taxon>Alphaproteobacteria</taxon>
        <taxon>Rhodobacterales</taxon>
        <taxon>Roseobacteraceae</taxon>
        <taxon>Roseivivax</taxon>
    </lineage>
</organism>
<sequence>MTGSKRRGPGNDFREEIDLRLDGLLGELGRTLGDMIDRLDGGSGEVRRSRSFDTGRGPVRAEAGIRIRAAGSDLPTERHKPAARARRPDTPQPSSPPAVRAIDAAIQHSAGLWTLTADLPGVSADDLSLSERDGQLFIAATTRRRTYEGRFELPPGVRLSDIEVSLRNGILDLTARPPEPEAP</sequence>
<gene>
    <name evidence="5" type="ORF">OCH239_11865</name>
</gene>
<protein>
    <submittedName>
        <fullName evidence="5">Heat shock protein Hsp20</fullName>
    </submittedName>
</protein>
<evidence type="ECO:0000256" key="2">
    <source>
        <dbReference type="RuleBase" id="RU003616"/>
    </source>
</evidence>
<feature type="domain" description="SHSP" evidence="4">
    <location>
        <begin position="89"/>
        <end position="183"/>
    </location>
</feature>